<dbReference type="Gene3D" id="3.20.20.70">
    <property type="entry name" value="Aldolase class I"/>
    <property type="match status" value="2"/>
</dbReference>
<evidence type="ECO:0000313" key="2">
    <source>
        <dbReference type="Proteomes" id="UP001564626"/>
    </source>
</evidence>
<dbReference type="SUPFAM" id="SSF51395">
    <property type="entry name" value="FMN-linked oxidoreductases"/>
    <property type="match status" value="1"/>
</dbReference>
<protein>
    <submittedName>
        <fullName evidence="1">3-keto-5-aminohexanoate cleavage protein</fullName>
    </submittedName>
</protein>
<dbReference type="PANTHER" id="PTHR37418">
    <property type="entry name" value="3-KETO-5-AMINOHEXANOATE CLEAVAGE ENZYME-RELATED"/>
    <property type="match status" value="1"/>
</dbReference>
<dbReference type="EMBL" id="JBGEHV010000001">
    <property type="protein sequence ID" value="MEY8038000.1"/>
    <property type="molecule type" value="Genomic_DNA"/>
</dbReference>
<dbReference type="InterPro" id="IPR013785">
    <property type="entry name" value="Aldolase_TIM"/>
</dbReference>
<comment type="caution">
    <text evidence="1">The sequence shown here is derived from an EMBL/GenBank/DDBJ whole genome shotgun (WGS) entry which is preliminary data.</text>
</comment>
<evidence type="ECO:0000313" key="1">
    <source>
        <dbReference type="EMBL" id="MEY8038000.1"/>
    </source>
</evidence>
<proteinExistence type="predicted"/>
<sequence length="249" mass="26149">MLQACLNGARSPREHYQLPVRPEQLARAAADAVTAGADEIHLHPKAHDGTDSLDPHLVAAALRTVRAAVPRTPVGITTSTWSTPDAAARIRALRAWTALPDHATVDWHEPGAADVTDALLRRGIAVHAVVPSGTDADDALLRSPLRDRITRVVARVTDPTGGATTTAAALRDRLRPLTAPVLLHGTGPGAWTVLALARRGGGPARIGLEDTLVLPDGRIADDTAALVTAALAPHHHPRRPRPDTPTPPG</sequence>
<dbReference type="PANTHER" id="PTHR37418:SF1">
    <property type="entry name" value="3-KETO-5-AMINOHEXANOATE CLEAVAGE PROTEIN"/>
    <property type="match status" value="1"/>
</dbReference>
<dbReference type="InterPro" id="IPR008567">
    <property type="entry name" value="BKACE"/>
</dbReference>
<dbReference type="RefSeq" id="WP_345366278.1">
    <property type="nucleotide sequence ID" value="NZ_BAABII010000016.1"/>
</dbReference>
<dbReference type="Pfam" id="PF05853">
    <property type="entry name" value="BKACE"/>
    <property type="match status" value="2"/>
</dbReference>
<accession>A0ABV4CA68</accession>
<organism evidence="1 2">
    <name type="scientific">Saccharopolyspora cebuensis</name>
    <dbReference type="NCBI Taxonomy" id="418759"/>
    <lineage>
        <taxon>Bacteria</taxon>
        <taxon>Bacillati</taxon>
        <taxon>Actinomycetota</taxon>
        <taxon>Actinomycetes</taxon>
        <taxon>Pseudonocardiales</taxon>
        <taxon>Pseudonocardiaceae</taxon>
        <taxon>Saccharopolyspora</taxon>
    </lineage>
</organism>
<name>A0ABV4CA68_9PSEU</name>
<reference evidence="1 2" key="1">
    <citation type="submission" date="2024-08" db="EMBL/GenBank/DDBJ databases">
        <title>Genome mining of Saccharopolyspora cebuensis PGLac3 from Nigerian medicinal plant.</title>
        <authorList>
            <person name="Ezeobiora C.E."/>
            <person name="Igbokwe N.H."/>
            <person name="Amin D.H."/>
            <person name="Mendie U.E."/>
        </authorList>
    </citation>
    <scope>NUCLEOTIDE SEQUENCE [LARGE SCALE GENOMIC DNA]</scope>
    <source>
        <strain evidence="1 2">PGLac3</strain>
    </source>
</reference>
<dbReference type="Proteomes" id="UP001564626">
    <property type="component" value="Unassembled WGS sequence"/>
</dbReference>
<keyword evidence="2" id="KW-1185">Reference proteome</keyword>
<gene>
    <name evidence="1" type="ORF">AB8O55_01185</name>
</gene>